<dbReference type="Proteomes" id="UP000572680">
    <property type="component" value="Unassembled WGS sequence"/>
</dbReference>
<evidence type="ECO:0000313" key="1">
    <source>
        <dbReference type="EMBL" id="MBA8953043.1"/>
    </source>
</evidence>
<name>A0A7W3LRN8_ACTNM</name>
<evidence type="ECO:0000313" key="2">
    <source>
        <dbReference type="Proteomes" id="UP000572680"/>
    </source>
</evidence>
<dbReference type="AlphaFoldDB" id="A0A7W3LRN8"/>
<organism evidence="1 2">
    <name type="scientific">Actinomadura namibiensis</name>
    <dbReference type="NCBI Taxonomy" id="182080"/>
    <lineage>
        <taxon>Bacteria</taxon>
        <taxon>Bacillati</taxon>
        <taxon>Actinomycetota</taxon>
        <taxon>Actinomycetes</taxon>
        <taxon>Streptosporangiales</taxon>
        <taxon>Thermomonosporaceae</taxon>
        <taxon>Actinomadura</taxon>
    </lineage>
</organism>
<proteinExistence type="predicted"/>
<dbReference type="RefSeq" id="WP_157419786.1">
    <property type="nucleotide sequence ID" value="NZ_BAAALP010000033.1"/>
</dbReference>
<protein>
    <submittedName>
        <fullName evidence="1">Uncharacterized protein</fullName>
    </submittedName>
</protein>
<dbReference type="EMBL" id="JACJIA010000006">
    <property type="protein sequence ID" value="MBA8953043.1"/>
    <property type="molecule type" value="Genomic_DNA"/>
</dbReference>
<keyword evidence="2" id="KW-1185">Reference proteome</keyword>
<sequence length="59" mass="6630">MPKVTDNEDGTKTFSVNSSELRVVKELLEGQVPDLKKVVQTLEGPWLRESLSFIRAVVD</sequence>
<gene>
    <name evidence="1" type="ORF">HNR61_004693</name>
</gene>
<reference evidence="1 2" key="1">
    <citation type="submission" date="2020-08" db="EMBL/GenBank/DDBJ databases">
        <title>Genomic Encyclopedia of Type Strains, Phase IV (KMG-IV): sequencing the most valuable type-strain genomes for metagenomic binning, comparative biology and taxonomic classification.</title>
        <authorList>
            <person name="Goeker M."/>
        </authorList>
    </citation>
    <scope>NUCLEOTIDE SEQUENCE [LARGE SCALE GENOMIC DNA]</scope>
    <source>
        <strain evidence="1 2">DSM 44197</strain>
    </source>
</reference>
<comment type="caution">
    <text evidence="1">The sequence shown here is derived from an EMBL/GenBank/DDBJ whole genome shotgun (WGS) entry which is preliminary data.</text>
</comment>
<accession>A0A7W3LRN8</accession>